<sequence>PTNSVKALYDLEAQGSDELGFKKGDIILVTDQVDANWRRGKLNGKTGIFPVNYVK</sequence>
<proteinExistence type="predicted"/>
<dbReference type="PRINTS" id="PR00499">
    <property type="entry name" value="P67PHOX"/>
</dbReference>
<dbReference type="GO" id="GO:0033565">
    <property type="term" value="C:ESCRT-0 complex"/>
    <property type="evidence" value="ECO:0007669"/>
    <property type="project" value="TreeGrafter"/>
</dbReference>
<dbReference type="PANTHER" id="PTHR45929">
    <property type="entry name" value="JAK PATHWAY SIGNAL TRANSDUCTION ADAPTOR MOLECULE"/>
    <property type="match status" value="1"/>
</dbReference>
<organism evidence="4 5">
    <name type="scientific">Lottia gigantea</name>
    <name type="common">Giant owl limpet</name>
    <dbReference type="NCBI Taxonomy" id="225164"/>
    <lineage>
        <taxon>Eukaryota</taxon>
        <taxon>Metazoa</taxon>
        <taxon>Spiralia</taxon>
        <taxon>Lophotrochozoa</taxon>
        <taxon>Mollusca</taxon>
        <taxon>Gastropoda</taxon>
        <taxon>Patellogastropoda</taxon>
        <taxon>Lottioidea</taxon>
        <taxon>Lottiidae</taxon>
        <taxon>Lottia</taxon>
    </lineage>
</organism>
<dbReference type="AlphaFoldDB" id="V4CJL5"/>
<name>V4CJL5_LOTGI</name>
<dbReference type="Pfam" id="PF00018">
    <property type="entry name" value="SH3_1"/>
    <property type="match status" value="1"/>
</dbReference>
<evidence type="ECO:0000313" key="4">
    <source>
        <dbReference type="EMBL" id="ESP02370.1"/>
    </source>
</evidence>
<evidence type="ECO:0000313" key="5">
    <source>
        <dbReference type="Proteomes" id="UP000030746"/>
    </source>
</evidence>
<feature type="domain" description="SH3" evidence="3">
    <location>
        <begin position="1"/>
        <end position="55"/>
    </location>
</feature>
<dbReference type="EMBL" id="KB200274">
    <property type="protein sequence ID" value="ESP02370.1"/>
    <property type="molecule type" value="Genomic_DNA"/>
</dbReference>
<dbReference type="PROSITE" id="PS50002">
    <property type="entry name" value="SH3"/>
    <property type="match status" value="1"/>
</dbReference>
<dbReference type="SUPFAM" id="SSF50044">
    <property type="entry name" value="SH3-domain"/>
    <property type="match status" value="1"/>
</dbReference>
<evidence type="ECO:0000256" key="1">
    <source>
        <dbReference type="ARBA" id="ARBA00022443"/>
    </source>
</evidence>
<dbReference type="STRING" id="225164.V4CJL5"/>
<dbReference type="GO" id="GO:0043328">
    <property type="term" value="P:protein transport to vacuole involved in ubiquitin-dependent protein catabolic process via the multivesicular body sorting pathway"/>
    <property type="evidence" value="ECO:0007669"/>
    <property type="project" value="TreeGrafter"/>
</dbReference>
<dbReference type="FunFam" id="2.30.30.40:FF:000072">
    <property type="entry name" value="Unconventional Myosin IB"/>
    <property type="match status" value="1"/>
</dbReference>
<dbReference type="Gene3D" id="2.30.30.40">
    <property type="entry name" value="SH3 Domains"/>
    <property type="match status" value="1"/>
</dbReference>
<dbReference type="OMA" id="VTHCEAR"/>
<dbReference type="CTD" id="20253319"/>
<keyword evidence="1 2" id="KW-0728">SH3 domain</keyword>
<dbReference type="GeneID" id="20253319"/>
<dbReference type="OrthoDB" id="207120at2759"/>
<dbReference type="HOGENOM" id="CLU_186395_2_1_1"/>
<dbReference type="KEGG" id="lgi:LOTGIDRAFT_99918"/>
<dbReference type="InterPro" id="IPR036028">
    <property type="entry name" value="SH3-like_dom_sf"/>
</dbReference>
<gene>
    <name evidence="4" type="ORF">LOTGIDRAFT_99918</name>
</gene>
<dbReference type="PRINTS" id="PR00452">
    <property type="entry name" value="SH3DOMAIN"/>
</dbReference>
<dbReference type="InterPro" id="IPR050670">
    <property type="entry name" value="STAM"/>
</dbReference>
<dbReference type="InterPro" id="IPR001452">
    <property type="entry name" value="SH3_domain"/>
</dbReference>
<keyword evidence="5" id="KW-1185">Reference proteome</keyword>
<dbReference type="RefSeq" id="XP_009046953.1">
    <property type="nucleotide sequence ID" value="XM_009048705.1"/>
</dbReference>
<accession>V4CJL5</accession>
<protein>
    <recommendedName>
        <fullName evidence="3">SH3 domain-containing protein</fullName>
    </recommendedName>
</protein>
<dbReference type="SMART" id="SM00326">
    <property type="entry name" value="SH3"/>
    <property type="match status" value="1"/>
</dbReference>
<evidence type="ECO:0000256" key="2">
    <source>
        <dbReference type="PROSITE-ProRule" id="PRU00192"/>
    </source>
</evidence>
<evidence type="ECO:0000259" key="3">
    <source>
        <dbReference type="PROSITE" id="PS50002"/>
    </source>
</evidence>
<feature type="non-terminal residue" evidence="4">
    <location>
        <position position="55"/>
    </location>
</feature>
<feature type="non-terminal residue" evidence="4">
    <location>
        <position position="1"/>
    </location>
</feature>
<dbReference type="Proteomes" id="UP000030746">
    <property type="component" value="Unassembled WGS sequence"/>
</dbReference>
<dbReference type="PANTHER" id="PTHR45929:SF3">
    <property type="entry name" value="JAK PATHWAY SIGNAL TRANSDUCTION ADAPTOR MOLECULE"/>
    <property type="match status" value="1"/>
</dbReference>
<reference evidence="4 5" key="1">
    <citation type="journal article" date="2013" name="Nature">
        <title>Insights into bilaterian evolution from three spiralian genomes.</title>
        <authorList>
            <person name="Simakov O."/>
            <person name="Marletaz F."/>
            <person name="Cho S.J."/>
            <person name="Edsinger-Gonzales E."/>
            <person name="Havlak P."/>
            <person name="Hellsten U."/>
            <person name="Kuo D.H."/>
            <person name="Larsson T."/>
            <person name="Lv J."/>
            <person name="Arendt D."/>
            <person name="Savage R."/>
            <person name="Osoegawa K."/>
            <person name="de Jong P."/>
            <person name="Grimwood J."/>
            <person name="Chapman J.A."/>
            <person name="Shapiro H."/>
            <person name="Aerts A."/>
            <person name="Otillar R.P."/>
            <person name="Terry A.Y."/>
            <person name="Boore J.L."/>
            <person name="Grigoriev I.V."/>
            <person name="Lindberg D.R."/>
            <person name="Seaver E.C."/>
            <person name="Weisblat D.A."/>
            <person name="Putnam N.H."/>
            <person name="Rokhsar D.S."/>
        </authorList>
    </citation>
    <scope>NUCLEOTIDE SEQUENCE [LARGE SCALE GENOMIC DNA]</scope>
</reference>